<keyword evidence="11" id="KW-1185">Reference proteome</keyword>
<evidence type="ECO:0000256" key="5">
    <source>
        <dbReference type="ARBA" id="ARBA00023242"/>
    </source>
</evidence>
<dbReference type="InParanoid" id="L5K9G1"/>
<feature type="compositionally biased region" description="Polar residues" evidence="7">
    <location>
        <begin position="850"/>
        <end position="861"/>
    </location>
</feature>
<dbReference type="PANTHER" id="PTHR46621">
    <property type="entry name" value="SNRNA-ACTIVATING PROTEIN COMPLEX SUBUNIT 4"/>
    <property type="match status" value="1"/>
</dbReference>
<sequence>MDIDAEREKITKEIKELERILDPCSSSINVEVSDSSLESDSDADSLPDEDSDTAGPPISEEERWGEVSNDEDDAKEKTLPEDPETCLQLNMVYQEVIQEKLAEVGLLLAQNREQQEGVMWDLAGSKGPKVKDGKSLPPNLYIGHFMKPYFKDRVTGVGPPANEDARDKAAQGIKAFEALLVTKWKHWEKALLRKSVVSDRLQRLLQPKLLKLEYLQQKQSRVTSEAERQVLEKQSREAEKEIQEINQLPEEALLGSRLDAHDWEKISNVSWREGFGLRLWNQTSILAAPVRAPWTEVPLAVCPATGHQMATAPPGWVSAQFEGSRSAGEIQRFWQNWEHPSINKQEWSRQEVGQLKAIAAQHGHLEWQKIAEELGTGRSAFQCLQKLQQHSKASRRKEWTEQEDRMLTQLVQEMRVGSHIPYRKIVYYMEGRDSMQLIYRWTKSLDPSLKKGFWAPEEDATSRVGVRGRAYARGSLFLCPFLQKLLRAVAKYGEQDWFKIRAEVPGRSDAQCRDRYLRRLHFSLKKGRWNPKEEEKLTELIEKHGVGKARGTFAVPKQQRRGRGRRRPLRTVRWSSSSGDSGSGDSAGDSSGSSSSGSSKEDSEPEPEPELEEAAEAQEGGQVLPSARHSVPDVDLWIPTRQSADRLWGRGAGGSATSSSPPAGFSVARGGSTAASAPTEKAGQAQAPSATHSAAGTDVGYPRSADTQPSSSEGPADEEEERRQPCPGSAQGTGPGGSVLARPRVRQWPRGHALHRRPLERRLLMAVSPWVGDVLPCLPRRPAVVHTRADSIRTRLQDARLASTPAFALFIQLFQINTAGCMEVVRERKALLATLPQSGSQEPLQRPLQVPSSARSTTGCLSQNVPARKAVKSTLCRGSRGLQACWPEPTPQAPPPASCGPRPKPKTVSELLREKRLREARASKAAQGPAALPPQLLVSSPVVLQPALPLVSPSPPATGPAVSESTLSGPGAPTAAGPSTSGSWASAEDRGTPVLQALAFPPASTVAVKAPTAPAASRTPALGPSQLPMSCHLSGLGQSQAPATTRKQGLPEALPFLPAAPSPAQLPVQPLSLTPALGTHGGEARVAASTPLPVTWVLTTQGLLPVPVPAMAGISRPAETLDPKGLLVTLSPSLTETQEGQGLANIDVEPDPSSRTDLMTLSTPLPPQVPAAEVDGDMARAPKGHSSPGEAQAAGEIASKTALVADPPEAEPTRPSQLPTHGSAYPGSGPGGTLVSRSDPGKTRGPLDSERQPPPRLGPEKGALDLGLVSQESEVAVREWLQGQRGVCVPPLRSRLPYQPPALCSLRALAGLLLHKKALEHKAASLMPSGAARTPQASPGLLQGRLGDSPAYLLLKARFLAVFTLPALLATLPPRGVPTTLAAAARDHPEGDLEDLGELELSDGDGQPGCWTGGSPQDRPAASSPVQGVPDPGEGSAPSCLDESGDFDVLRTRHSRHARKRRRLV</sequence>
<dbReference type="Proteomes" id="UP000010552">
    <property type="component" value="Unassembled WGS sequence"/>
</dbReference>
<feature type="region of interest" description="Disordered" evidence="7">
    <location>
        <begin position="838"/>
        <end position="861"/>
    </location>
</feature>
<reference evidence="11" key="1">
    <citation type="journal article" date="2013" name="Science">
        <title>Comparative analysis of bat genomes provides insight into the evolution of flight and immunity.</title>
        <authorList>
            <person name="Zhang G."/>
            <person name="Cowled C."/>
            <person name="Shi Z."/>
            <person name="Huang Z."/>
            <person name="Bishop-Lilly K.A."/>
            <person name="Fang X."/>
            <person name="Wynne J.W."/>
            <person name="Xiong Z."/>
            <person name="Baker M.L."/>
            <person name="Zhao W."/>
            <person name="Tachedjian M."/>
            <person name="Zhu Y."/>
            <person name="Zhou P."/>
            <person name="Jiang X."/>
            <person name="Ng J."/>
            <person name="Yang L."/>
            <person name="Wu L."/>
            <person name="Xiao J."/>
            <person name="Feng Y."/>
            <person name="Chen Y."/>
            <person name="Sun X."/>
            <person name="Zhang Y."/>
            <person name="Marsh G.A."/>
            <person name="Crameri G."/>
            <person name="Broder C.C."/>
            <person name="Frey K.G."/>
            <person name="Wang L.F."/>
            <person name="Wang J."/>
        </authorList>
    </citation>
    <scope>NUCLEOTIDE SEQUENCE [LARGE SCALE GENOMIC DNA]</scope>
</reference>
<evidence type="ECO:0000313" key="10">
    <source>
        <dbReference type="EMBL" id="ELK07376.1"/>
    </source>
</evidence>
<evidence type="ECO:0000256" key="3">
    <source>
        <dbReference type="ARBA" id="ARBA00023125"/>
    </source>
</evidence>
<feature type="compositionally biased region" description="Polar residues" evidence="7">
    <location>
        <begin position="1153"/>
        <end position="1163"/>
    </location>
</feature>
<dbReference type="FunFam" id="1.10.10.60:FF:000321">
    <property type="entry name" value="Small nuclear RNA-activating complex, polypeptide 4"/>
    <property type="match status" value="1"/>
</dbReference>
<dbReference type="GO" id="GO:0042796">
    <property type="term" value="P:snRNA transcription by RNA polymerase III"/>
    <property type="evidence" value="ECO:0007669"/>
    <property type="project" value="TreeGrafter"/>
</dbReference>
<keyword evidence="6" id="KW-0175">Coiled coil</keyword>
<feature type="compositionally biased region" description="Low complexity" evidence="7">
    <location>
        <begin position="575"/>
        <end position="598"/>
    </location>
</feature>
<feature type="domain" description="HTH myb-type" evidence="9">
    <location>
        <begin position="399"/>
        <end position="449"/>
    </location>
</feature>
<keyword evidence="1" id="KW-0677">Repeat</keyword>
<evidence type="ECO:0000313" key="11">
    <source>
        <dbReference type="Proteomes" id="UP000010552"/>
    </source>
</evidence>
<name>L5K9G1_PTEAL</name>
<dbReference type="Pfam" id="PF00249">
    <property type="entry name" value="Myb_DNA-binding"/>
    <property type="match status" value="1"/>
</dbReference>
<feature type="domain" description="HTH myb-type" evidence="9">
    <location>
        <begin position="483"/>
        <end position="524"/>
    </location>
</feature>
<keyword evidence="4" id="KW-0804">Transcription</keyword>
<dbReference type="CDD" id="cd00167">
    <property type="entry name" value="SANT"/>
    <property type="match status" value="3"/>
</dbReference>
<feature type="domain" description="Myb-like" evidence="8">
    <location>
        <begin position="395"/>
        <end position="445"/>
    </location>
</feature>
<feature type="coiled-coil region" evidence="6">
    <location>
        <begin position="221"/>
        <end position="251"/>
    </location>
</feature>
<feature type="domain" description="Myb-like" evidence="8">
    <location>
        <begin position="339"/>
        <end position="391"/>
    </location>
</feature>
<dbReference type="eggNOG" id="KOG0049">
    <property type="taxonomic scope" value="Eukaryota"/>
</dbReference>
<dbReference type="InterPro" id="IPR051575">
    <property type="entry name" value="Myb-like_DNA-bd"/>
</dbReference>
<feature type="compositionally biased region" description="Acidic residues" evidence="7">
    <location>
        <begin position="37"/>
        <end position="52"/>
    </location>
</feature>
<feature type="region of interest" description="Disordered" evidence="7">
    <location>
        <begin position="1394"/>
        <end position="1465"/>
    </location>
</feature>
<gene>
    <name evidence="10" type="ORF">PAL_GLEAN10012676</name>
</gene>
<dbReference type="GO" id="GO:0000978">
    <property type="term" value="F:RNA polymerase II cis-regulatory region sequence-specific DNA binding"/>
    <property type="evidence" value="ECO:0007669"/>
    <property type="project" value="TreeGrafter"/>
</dbReference>
<organism evidence="10 11">
    <name type="scientific">Pteropus alecto</name>
    <name type="common">Black flying fox</name>
    <dbReference type="NCBI Taxonomy" id="9402"/>
    <lineage>
        <taxon>Eukaryota</taxon>
        <taxon>Metazoa</taxon>
        <taxon>Chordata</taxon>
        <taxon>Craniata</taxon>
        <taxon>Vertebrata</taxon>
        <taxon>Euteleostomi</taxon>
        <taxon>Mammalia</taxon>
        <taxon>Eutheria</taxon>
        <taxon>Laurasiatheria</taxon>
        <taxon>Chiroptera</taxon>
        <taxon>Yinpterochiroptera</taxon>
        <taxon>Pteropodoidea</taxon>
        <taxon>Pteropodidae</taxon>
        <taxon>Pteropodinae</taxon>
        <taxon>Pteropus</taxon>
    </lineage>
</organism>
<evidence type="ECO:0000259" key="8">
    <source>
        <dbReference type="PROSITE" id="PS50090"/>
    </source>
</evidence>
<evidence type="ECO:0000256" key="1">
    <source>
        <dbReference type="ARBA" id="ARBA00022737"/>
    </source>
</evidence>
<dbReference type="SUPFAM" id="SSF46689">
    <property type="entry name" value="Homeodomain-like"/>
    <property type="match status" value="2"/>
</dbReference>
<evidence type="ECO:0000256" key="2">
    <source>
        <dbReference type="ARBA" id="ARBA00023015"/>
    </source>
</evidence>
<evidence type="ECO:0000256" key="6">
    <source>
        <dbReference type="SAM" id="Coils"/>
    </source>
</evidence>
<evidence type="ECO:0000256" key="7">
    <source>
        <dbReference type="SAM" id="MobiDB-lite"/>
    </source>
</evidence>
<dbReference type="InterPro" id="IPR001005">
    <property type="entry name" value="SANT/Myb"/>
</dbReference>
<dbReference type="GO" id="GO:0042795">
    <property type="term" value="P:snRNA transcription by RNA polymerase II"/>
    <property type="evidence" value="ECO:0007669"/>
    <property type="project" value="TreeGrafter"/>
</dbReference>
<feature type="compositionally biased region" description="Basic residues" evidence="7">
    <location>
        <begin position="1452"/>
        <end position="1465"/>
    </location>
</feature>
<feature type="compositionally biased region" description="Acidic residues" evidence="7">
    <location>
        <begin position="1394"/>
        <end position="1403"/>
    </location>
</feature>
<dbReference type="EMBL" id="KB030979">
    <property type="protein sequence ID" value="ELK07376.1"/>
    <property type="molecule type" value="Genomic_DNA"/>
</dbReference>
<feature type="region of interest" description="Disordered" evidence="7">
    <location>
        <begin position="28"/>
        <end position="83"/>
    </location>
</feature>
<keyword evidence="5" id="KW-0539">Nucleus</keyword>
<dbReference type="FunCoup" id="L5K9G1">
    <property type="interactions" value="1666"/>
</dbReference>
<dbReference type="PROSITE" id="PS50090">
    <property type="entry name" value="MYB_LIKE"/>
    <property type="match status" value="3"/>
</dbReference>
<proteinExistence type="predicted"/>
<feature type="region of interest" description="Disordered" evidence="7">
    <location>
        <begin position="548"/>
        <end position="745"/>
    </location>
</feature>
<dbReference type="InterPro" id="IPR009057">
    <property type="entry name" value="Homeodomain-like_sf"/>
</dbReference>
<feature type="domain" description="HTH myb-type" evidence="9">
    <location>
        <begin position="339"/>
        <end position="395"/>
    </location>
</feature>
<dbReference type="STRING" id="9402.L5K9G1"/>
<feature type="compositionally biased region" description="Basic residues" evidence="7">
    <location>
        <begin position="558"/>
        <end position="570"/>
    </location>
</feature>
<dbReference type="PROSITE" id="PS51294">
    <property type="entry name" value="HTH_MYB"/>
    <property type="match status" value="3"/>
</dbReference>
<evidence type="ECO:0000259" key="9">
    <source>
        <dbReference type="PROSITE" id="PS51294"/>
    </source>
</evidence>
<keyword evidence="3" id="KW-0238">DNA-binding</keyword>
<evidence type="ECO:0000256" key="4">
    <source>
        <dbReference type="ARBA" id="ARBA00023163"/>
    </source>
</evidence>
<dbReference type="InterPro" id="IPR017930">
    <property type="entry name" value="Myb_dom"/>
</dbReference>
<feature type="compositionally biased region" description="Basic and acidic residues" evidence="7">
    <location>
        <begin position="1239"/>
        <end position="1262"/>
    </location>
</feature>
<dbReference type="GO" id="GO:0019185">
    <property type="term" value="C:snRNA-activating protein complex"/>
    <property type="evidence" value="ECO:0007669"/>
    <property type="project" value="TreeGrafter"/>
</dbReference>
<feature type="compositionally biased region" description="Acidic residues" evidence="7">
    <location>
        <begin position="603"/>
        <end position="616"/>
    </location>
</feature>
<dbReference type="GO" id="GO:0001006">
    <property type="term" value="F:RNA polymerase III type 3 promoter sequence-specific DNA binding"/>
    <property type="evidence" value="ECO:0007669"/>
    <property type="project" value="TreeGrafter"/>
</dbReference>
<feature type="region of interest" description="Disordered" evidence="7">
    <location>
        <begin position="1138"/>
        <end position="1172"/>
    </location>
</feature>
<feature type="region of interest" description="Disordered" evidence="7">
    <location>
        <begin position="884"/>
        <end position="906"/>
    </location>
</feature>
<dbReference type="Gene3D" id="1.10.10.60">
    <property type="entry name" value="Homeodomain-like"/>
    <property type="match status" value="3"/>
</dbReference>
<dbReference type="PANTHER" id="PTHR46621:SF1">
    <property type="entry name" value="SNRNA-ACTIVATING PROTEIN COMPLEX SUBUNIT 4"/>
    <property type="match status" value="1"/>
</dbReference>
<dbReference type="Pfam" id="PF13921">
    <property type="entry name" value="Myb_DNA-bind_6"/>
    <property type="match status" value="2"/>
</dbReference>
<feature type="domain" description="Myb-like" evidence="8">
    <location>
        <begin position="446"/>
        <end position="520"/>
    </location>
</feature>
<accession>L5K9G1</accession>
<feature type="region of interest" description="Disordered" evidence="7">
    <location>
        <begin position="952"/>
        <end position="989"/>
    </location>
</feature>
<keyword evidence="2" id="KW-0805">Transcription regulation</keyword>
<feature type="compositionally biased region" description="Low complexity" evidence="7">
    <location>
        <begin position="655"/>
        <end position="666"/>
    </location>
</feature>
<protein>
    <submittedName>
        <fullName evidence="10">snRNA-activating protein complex subunit 4</fullName>
    </submittedName>
</protein>
<feature type="compositionally biased region" description="Pro residues" evidence="7">
    <location>
        <begin position="888"/>
        <end position="898"/>
    </location>
</feature>
<dbReference type="SMART" id="SM00717">
    <property type="entry name" value="SANT"/>
    <property type="match status" value="4"/>
</dbReference>
<feature type="region of interest" description="Disordered" evidence="7">
    <location>
        <begin position="1207"/>
        <end position="1262"/>
    </location>
</feature>